<reference evidence="6 7" key="1">
    <citation type="submission" date="2022-09" db="EMBL/GenBank/DDBJ databases">
        <title>Interaction between co-microsymbionts with complementary sets of symbiotic genes in legume-rhizobium systems.</title>
        <authorList>
            <person name="Safronova V."/>
            <person name="Sazanova A."/>
            <person name="Afonin A."/>
            <person name="Chirak E."/>
        </authorList>
    </citation>
    <scope>NUCLEOTIDE SEQUENCE [LARGE SCALE GENOMIC DNA]</scope>
    <source>
        <strain evidence="6 7">A18/4-1</strain>
    </source>
</reference>
<keyword evidence="4" id="KW-0804">Transcription</keyword>
<keyword evidence="3" id="KW-0238">DNA-binding</keyword>
<dbReference type="SMART" id="SM00354">
    <property type="entry name" value="HTH_LACI"/>
    <property type="match status" value="1"/>
</dbReference>
<evidence type="ECO:0000313" key="7">
    <source>
        <dbReference type="Proteomes" id="UP001061862"/>
    </source>
</evidence>
<dbReference type="SUPFAM" id="SSF47413">
    <property type="entry name" value="lambda repressor-like DNA-binding domains"/>
    <property type="match status" value="1"/>
</dbReference>
<dbReference type="PROSITE" id="PS50932">
    <property type="entry name" value="HTH_LACI_2"/>
    <property type="match status" value="1"/>
</dbReference>
<dbReference type="Proteomes" id="UP001061862">
    <property type="component" value="Chromosome"/>
</dbReference>
<protein>
    <submittedName>
        <fullName evidence="6">LacI family transcriptional regulator</fullName>
    </submittedName>
</protein>
<evidence type="ECO:0000256" key="1">
    <source>
        <dbReference type="ARBA" id="ARBA00022491"/>
    </source>
</evidence>
<keyword evidence="2" id="KW-0805">Transcription regulation</keyword>
<keyword evidence="7" id="KW-1185">Reference proteome</keyword>
<organism evidence="6 7">
    <name type="scientific">Devosia neptuniae</name>
    <dbReference type="NCBI Taxonomy" id="191302"/>
    <lineage>
        <taxon>Bacteria</taxon>
        <taxon>Pseudomonadati</taxon>
        <taxon>Pseudomonadota</taxon>
        <taxon>Alphaproteobacteria</taxon>
        <taxon>Hyphomicrobiales</taxon>
        <taxon>Devosiaceae</taxon>
        <taxon>Devosia</taxon>
    </lineage>
</organism>
<evidence type="ECO:0000259" key="5">
    <source>
        <dbReference type="PROSITE" id="PS50932"/>
    </source>
</evidence>
<dbReference type="InterPro" id="IPR010982">
    <property type="entry name" value="Lambda_DNA-bd_dom_sf"/>
</dbReference>
<evidence type="ECO:0000256" key="4">
    <source>
        <dbReference type="ARBA" id="ARBA00023163"/>
    </source>
</evidence>
<dbReference type="Pfam" id="PF13377">
    <property type="entry name" value="Peripla_BP_3"/>
    <property type="match status" value="1"/>
</dbReference>
<evidence type="ECO:0000313" key="6">
    <source>
        <dbReference type="EMBL" id="UXN72023.1"/>
    </source>
</evidence>
<accession>A0ABY6CJR3</accession>
<evidence type="ECO:0000256" key="2">
    <source>
        <dbReference type="ARBA" id="ARBA00023015"/>
    </source>
</evidence>
<sequence length="355" mass="37392">MSKKPTPDRISAPSVADVAREAGVAPSTVSRALTMPGRIAEPTRLKVEAAARKLGYIVNQTARNLRIGQTRTIMIVLPDELYIGASQTVLEVLRSAAAALTARGYSLVIANVSREAQTDEHILALAFGGTISGVLLMASPVPSIGDRNLLQACLPLVSLHFDMSAQNVPSVISNDSAAIGEAVEALAGLGHSRFVYIRGRPDNYHDVERLKGVRLALQRSGLAPDDLSTMQGDFSFSGGINAGQLYLSLPPQERPTAVVCANDDTAIGFIKTVVDGGLSVPGDVSVVGFDGAAVGAFMTPSLSTVQQSTAEMGRRAVDLVIDMAQGEVTSPPLRTEVRCQLVLRQSVRALLPDPS</sequence>
<name>A0ABY6CJR3_9HYPH</name>
<dbReference type="EMBL" id="CP104965">
    <property type="protein sequence ID" value="UXN72023.1"/>
    <property type="molecule type" value="Genomic_DNA"/>
</dbReference>
<feature type="domain" description="HTH lacI-type" evidence="5">
    <location>
        <begin position="13"/>
        <end position="67"/>
    </location>
</feature>
<dbReference type="PANTHER" id="PTHR30146:SF148">
    <property type="entry name" value="HTH-TYPE TRANSCRIPTIONAL REPRESSOR PURR-RELATED"/>
    <property type="match status" value="1"/>
</dbReference>
<dbReference type="InterPro" id="IPR046335">
    <property type="entry name" value="LacI/GalR-like_sensor"/>
</dbReference>
<evidence type="ECO:0000256" key="3">
    <source>
        <dbReference type="ARBA" id="ARBA00023125"/>
    </source>
</evidence>
<dbReference type="Gene3D" id="1.10.260.40">
    <property type="entry name" value="lambda repressor-like DNA-binding domains"/>
    <property type="match status" value="1"/>
</dbReference>
<proteinExistence type="predicted"/>
<dbReference type="RefSeq" id="WP_262171827.1">
    <property type="nucleotide sequence ID" value="NZ_CP104965.1"/>
</dbReference>
<gene>
    <name evidence="6" type="ORF">N8A98_12940</name>
</gene>
<dbReference type="PANTHER" id="PTHR30146">
    <property type="entry name" value="LACI-RELATED TRANSCRIPTIONAL REPRESSOR"/>
    <property type="match status" value="1"/>
</dbReference>
<dbReference type="Pfam" id="PF00356">
    <property type="entry name" value="LacI"/>
    <property type="match status" value="1"/>
</dbReference>
<dbReference type="SUPFAM" id="SSF53822">
    <property type="entry name" value="Periplasmic binding protein-like I"/>
    <property type="match status" value="1"/>
</dbReference>
<dbReference type="CDD" id="cd01392">
    <property type="entry name" value="HTH_LacI"/>
    <property type="match status" value="1"/>
</dbReference>
<dbReference type="InterPro" id="IPR000843">
    <property type="entry name" value="HTH_LacI"/>
</dbReference>
<dbReference type="Gene3D" id="3.40.50.2300">
    <property type="match status" value="2"/>
</dbReference>
<keyword evidence="1" id="KW-0678">Repressor</keyword>
<dbReference type="InterPro" id="IPR028082">
    <property type="entry name" value="Peripla_BP_I"/>
</dbReference>